<dbReference type="GO" id="GO:0005524">
    <property type="term" value="F:ATP binding"/>
    <property type="evidence" value="ECO:0007669"/>
    <property type="project" value="UniProtKB-KW"/>
</dbReference>
<feature type="transmembrane region" description="Helical" evidence="12">
    <location>
        <begin position="315"/>
        <end position="333"/>
    </location>
</feature>
<evidence type="ECO:0000256" key="9">
    <source>
        <dbReference type="ARBA" id="ARBA00022989"/>
    </source>
</evidence>
<evidence type="ECO:0000313" key="16">
    <source>
        <dbReference type="Proteomes" id="UP000199287"/>
    </source>
</evidence>
<feature type="domain" description="HAMP" evidence="14">
    <location>
        <begin position="335"/>
        <end position="387"/>
    </location>
</feature>
<dbReference type="STRING" id="69895.SAMN05192551_11217"/>
<dbReference type="Pfam" id="PF02518">
    <property type="entry name" value="HATPase_c"/>
    <property type="match status" value="1"/>
</dbReference>
<dbReference type="InterPro" id="IPR003661">
    <property type="entry name" value="HisK_dim/P_dom"/>
</dbReference>
<gene>
    <name evidence="15" type="ORF">SAMN05192551_11217</name>
</gene>
<keyword evidence="4" id="KW-1003">Cell membrane</keyword>
<dbReference type="SUPFAM" id="SSF47384">
    <property type="entry name" value="Homodimeric domain of signal transducing histidine kinase"/>
    <property type="match status" value="1"/>
</dbReference>
<comment type="subcellular location">
    <subcellularLocation>
        <location evidence="2">Cell membrane</location>
        <topology evidence="2">Multi-pass membrane protein</topology>
    </subcellularLocation>
</comment>
<evidence type="ECO:0000259" key="14">
    <source>
        <dbReference type="PROSITE" id="PS50885"/>
    </source>
</evidence>
<evidence type="ECO:0000259" key="13">
    <source>
        <dbReference type="PROSITE" id="PS50109"/>
    </source>
</evidence>
<dbReference type="CDD" id="cd00075">
    <property type="entry name" value="HATPase"/>
    <property type="match status" value="1"/>
</dbReference>
<dbReference type="OrthoDB" id="9814363at2"/>
<dbReference type="InterPro" id="IPR050398">
    <property type="entry name" value="HssS/ArlS-like"/>
</dbReference>
<evidence type="ECO:0000256" key="1">
    <source>
        <dbReference type="ARBA" id="ARBA00000085"/>
    </source>
</evidence>
<keyword evidence="5" id="KW-0597">Phosphoprotein</keyword>
<keyword evidence="6" id="KW-0808">Transferase</keyword>
<dbReference type="CDD" id="cd12913">
    <property type="entry name" value="PDC1_MCP_like"/>
    <property type="match status" value="1"/>
</dbReference>
<evidence type="ECO:0000256" key="8">
    <source>
        <dbReference type="ARBA" id="ARBA00022777"/>
    </source>
</evidence>
<evidence type="ECO:0000256" key="6">
    <source>
        <dbReference type="ARBA" id="ARBA00022679"/>
    </source>
</evidence>
<comment type="catalytic activity">
    <reaction evidence="1">
        <text>ATP + protein L-histidine = ADP + protein N-phospho-L-histidine.</text>
        <dbReference type="EC" id="2.7.13.3"/>
    </reaction>
</comment>
<dbReference type="CDD" id="cd00082">
    <property type="entry name" value="HisKA"/>
    <property type="match status" value="1"/>
</dbReference>
<evidence type="ECO:0000313" key="15">
    <source>
        <dbReference type="EMBL" id="SFI32351.1"/>
    </source>
</evidence>
<dbReference type="Gene3D" id="6.10.340.10">
    <property type="match status" value="1"/>
</dbReference>
<evidence type="ECO:0000256" key="12">
    <source>
        <dbReference type="SAM" id="Phobius"/>
    </source>
</evidence>
<organism evidence="15 16">
    <name type="scientific">Tindallia magadiensis</name>
    <dbReference type="NCBI Taxonomy" id="69895"/>
    <lineage>
        <taxon>Bacteria</taxon>
        <taxon>Bacillati</taxon>
        <taxon>Bacillota</taxon>
        <taxon>Clostridia</taxon>
        <taxon>Peptostreptococcales</taxon>
        <taxon>Tindalliaceae</taxon>
        <taxon>Tindallia</taxon>
    </lineage>
</organism>
<evidence type="ECO:0000256" key="10">
    <source>
        <dbReference type="ARBA" id="ARBA00023012"/>
    </source>
</evidence>
<dbReference type="Pfam" id="PF00672">
    <property type="entry name" value="HAMP"/>
    <property type="match status" value="1"/>
</dbReference>
<dbReference type="InterPro" id="IPR036097">
    <property type="entry name" value="HisK_dim/P_sf"/>
</dbReference>
<keyword evidence="7 12" id="KW-0812">Transmembrane</keyword>
<dbReference type="Gene3D" id="3.30.565.10">
    <property type="entry name" value="Histidine kinase-like ATPase, C-terminal domain"/>
    <property type="match status" value="1"/>
</dbReference>
<dbReference type="PANTHER" id="PTHR45528">
    <property type="entry name" value="SENSOR HISTIDINE KINASE CPXA"/>
    <property type="match status" value="1"/>
</dbReference>
<keyword evidence="10" id="KW-0902">Two-component regulatory system</keyword>
<dbReference type="InterPro" id="IPR005467">
    <property type="entry name" value="His_kinase_dom"/>
</dbReference>
<dbReference type="CDD" id="cd06225">
    <property type="entry name" value="HAMP"/>
    <property type="match status" value="1"/>
</dbReference>
<dbReference type="InterPro" id="IPR003660">
    <property type="entry name" value="HAMP_dom"/>
</dbReference>
<proteinExistence type="predicted"/>
<dbReference type="EC" id="2.7.13.3" evidence="3"/>
<keyword evidence="9 12" id="KW-1133">Transmembrane helix</keyword>
<evidence type="ECO:0000256" key="5">
    <source>
        <dbReference type="ARBA" id="ARBA00022553"/>
    </source>
</evidence>
<dbReference type="Gene3D" id="1.10.287.130">
    <property type="match status" value="1"/>
</dbReference>
<dbReference type="AlphaFoldDB" id="A0A1I3H9L9"/>
<feature type="domain" description="Histidine kinase" evidence="13">
    <location>
        <begin position="443"/>
        <end position="672"/>
    </location>
</feature>
<dbReference type="Gene3D" id="3.30.450.20">
    <property type="entry name" value="PAS domain"/>
    <property type="match status" value="1"/>
</dbReference>
<dbReference type="GO" id="GO:0000155">
    <property type="term" value="F:phosphorelay sensor kinase activity"/>
    <property type="evidence" value="ECO:0007669"/>
    <property type="project" value="InterPro"/>
</dbReference>
<dbReference type="InterPro" id="IPR033479">
    <property type="entry name" value="dCache_1"/>
</dbReference>
<dbReference type="PROSITE" id="PS50885">
    <property type="entry name" value="HAMP"/>
    <property type="match status" value="1"/>
</dbReference>
<keyword evidence="11 12" id="KW-0472">Membrane</keyword>
<name>A0A1I3H9L9_9FIRM</name>
<dbReference type="Proteomes" id="UP000199287">
    <property type="component" value="Unassembled WGS sequence"/>
</dbReference>
<dbReference type="SUPFAM" id="SSF55874">
    <property type="entry name" value="ATPase domain of HSP90 chaperone/DNA topoisomerase II/histidine kinase"/>
    <property type="match status" value="1"/>
</dbReference>
<dbReference type="SUPFAM" id="SSF103190">
    <property type="entry name" value="Sensory domain-like"/>
    <property type="match status" value="1"/>
</dbReference>
<dbReference type="CDD" id="cd12912">
    <property type="entry name" value="PDC2_MCP_like"/>
    <property type="match status" value="1"/>
</dbReference>
<dbReference type="SMART" id="SM00304">
    <property type="entry name" value="HAMP"/>
    <property type="match status" value="1"/>
</dbReference>
<sequence length="672" mass="76487">MIHFFAFKRLRHRIIFAFTILLVVSLLANSLLAIWQVIQQSQEDYQVSVHQKMELLDHHIHYYAQNIASNTRMLAEFPLIREADQRITSYKNTQSSEGLLPMRPMQGDPYEQEVYQILKTFQESHDSVKNASLGVEANGGFVMHPPRPRFNHYDARERQWYQKALESPGEVVISEIYTTSSGEKVVLCVMTVFDEKDQLRGVITVDFDLEALSNMLTDTTIGSSGYAMLTDSTGSILAYPDQPEVVGKSLEDIGLGSLLQGETLKEQTIDTFFYQDQSYRIQVSPSTLAEFPLFYISFIHTSEFYQSGWILSQKLLLSAFFLLLFSMLLAYWLSGQLTNSLGKLREFADQLAEGNLSQRLSLTDQDEIGQLAQRFNEMASAIEKSQKELESKVKERTSALSSTNHQLQETNEELQQTVVLLKNTQDQLIQSEKLAGLSTLVAGLAHEINTPLGGSISMASYLEHQMQQLLKDIEAEALDQHEFDQYMLRLQDSVQVLLRNLHRSSDLIQHFKQVAVDHRREEKRSFYVKPYVEETLLGFQQLLKAGNHQLTLDCEEQLSIHSFPGALSQIIAILTQNALEHGFADREGGSIHLSFQKQDHRLILTYSDDGKGMSEAVKSRIFEPFFTTARHRGSIGLGLHILYNLLMLQLKGDVVVESHPEQGTIFHLIWEP</sequence>
<accession>A0A1I3H9L9</accession>
<keyword evidence="8 15" id="KW-0418">Kinase</keyword>
<dbReference type="SUPFAM" id="SSF158472">
    <property type="entry name" value="HAMP domain-like"/>
    <property type="match status" value="1"/>
</dbReference>
<dbReference type="PROSITE" id="PS50109">
    <property type="entry name" value="HIS_KIN"/>
    <property type="match status" value="1"/>
</dbReference>
<dbReference type="SMART" id="SM00387">
    <property type="entry name" value="HATPase_c"/>
    <property type="match status" value="1"/>
</dbReference>
<evidence type="ECO:0000256" key="2">
    <source>
        <dbReference type="ARBA" id="ARBA00004651"/>
    </source>
</evidence>
<dbReference type="RefSeq" id="WP_093373619.1">
    <property type="nucleotide sequence ID" value="NZ_FOQA01000012.1"/>
</dbReference>
<evidence type="ECO:0000256" key="4">
    <source>
        <dbReference type="ARBA" id="ARBA00022475"/>
    </source>
</evidence>
<dbReference type="Pfam" id="PF02743">
    <property type="entry name" value="dCache_1"/>
    <property type="match status" value="1"/>
</dbReference>
<dbReference type="InterPro" id="IPR003594">
    <property type="entry name" value="HATPase_dom"/>
</dbReference>
<dbReference type="EMBL" id="FOQA01000012">
    <property type="protein sequence ID" value="SFI32351.1"/>
    <property type="molecule type" value="Genomic_DNA"/>
</dbReference>
<dbReference type="GO" id="GO:0005886">
    <property type="term" value="C:plasma membrane"/>
    <property type="evidence" value="ECO:0007669"/>
    <property type="project" value="UniProtKB-SubCell"/>
</dbReference>
<evidence type="ECO:0000256" key="7">
    <source>
        <dbReference type="ARBA" id="ARBA00022692"/>
    </source>
</evidence>
<dbReference type="InterPro" id="IPR036890">
    <property type="entry name" value="HATPase_C_sf"/>
</dbReference>
<reference evidence="16" key="1">
    <citation type="submission" date="2016-10" db="EMBL/GenBank/DDBJ databases">
        <authorList>
            <person name="Varghese N."/>
            <person name="Submissions S."/>
        </authorList>
    </citation>
    <scope>NUCLEOTIDE SEQUENCE [LARGE SCALE GENOMIC DNA]</scope>
    <source>
        <strain evidence="16">Z-7934</strain>
    </source>
</reference>
<keyword evidence="16" id="KW-1185">Reference proteome</keyword>
<protein>
    <recommendedName>
        <fullName evidence="3">histidine kinase</fullName>
        <ecNumber evidence="3">2.7.13.3</ecNumber>
    </recommendedName>
</protein>
<dbReference type="InterPro" id="IPR029151">
    <property type="entry name" value="Sensor-like_sf"/>
</dbReference>
<dbReference type="PANTHER" id="PTHR45528:SF10">
    <property type="entry name" value="METHYL-ACCEPTING CHEMOTAXIS PROTEIN"/>
    <property type="match status" value="1"/>
</dbReference>
<evidence type="ECO:0000256" key="11">
    <source>
        <dbReference type="ARBA" id="ARBA00023136"/>
    </source>
</evidence>
<evidence type="ECO:0000256" key="3">
    <source>
        <dbReference type="ARBA" id="ARBA00012438"/>
    </source>
</evidence>